<proteinExistence type="inferred from homology"/>
<accession>A0A8J6E691</accession>
<dbReference type="PRINTS" id="PR00237">
    <property type="entry name" value="GPCRRHODOPSN"/>
</dbReference>
<dbReference type="SMART" id="SM01381">
    <property type="entry name" value="7TM_GPCR_Srsx"/>
    <property type="match status" value="1"/>
</dbReference>
<evidence type="ECO:0000256" key="8">
    <source>
        <dbReference type="ARBA" id="ARBA00023136"/>
    </source>
</evidence>
<dbReference type="SUPFAM" id="SSF81321">
    <property type="entry name" value="Family A G protein-coupled receptor-like"/>
    <property type="match status" value="1"/>
</dbReference>
<evidence type="ECO:0000313" key="15">
    <source>
        <dbReference type="Proteomes" id="UP000770717"/>
    </source>
</evidence>
<comment type="caution">
    <text evidence="14">The sequence shown here is derived from an EMBL/GenBank/DDBJ whole genome shotgun (WGS) entry which is preliminary data.</text>
</comment>
<keyword evidence="4 11" id="KW-0812">Transmembrane</keyword>
<dbReference type="InterPro" id="IPR017452">
    <property type="entry name" value="GPCR_Rhodpsn_7TM"/>
</dbReference>
<dbReference type="GO" id="GO:0005886">
    <property type="term" value="C:plasma membrane"/>
    <property type="evidence" value="ECO:0007669"/>
    <property type="project" value="UniProtKB-SubCell"/>
</dbReference>
<evidence type="ECO:0000256" key="12">
    <source>
        <dbReference type="RuleBase" id="RU363047"/>
    </source>
</evidence>
<dbReference type="Pfam" id="PF13853">
    <property type="entry name" value="7tm_4"/>
    <property type="match status" value="1"/>
</dbReference>
<dbReference type="EMBL" id="WNTK01017079">
    <property type="protein sequence ID" value="KAG9461739.1"/>
    <property type="molecule type" value="Genomic_DNA"/>
</dbReference>
<keyword evidence="6 12" id="KW-1133">Transmembrane helix</keyword>
<evidence type="ECO:0000256" key="7">
    <source>
        <dbReference type="ARBA" id="ARBA00023040"/>
    </source>
</evidence>
<dbReference type="PROSITE" id="PS00237">
    <property type="entry name" value="G_PROTEIN_RECEP_F1_1"/>
    <property type="match status" value="1"/>
</dbReference>
<evidence type="ECO:0000259" key="13">
    <source>
        <dbReference type="PROSITE" id="PS50262"/>
    </source>
</evidence>
<reference evidence="14" key="1">
    <citation type="thesis" date="2020" institute="ProQuest LLC" country="789 East Eisenhower Parkway, Ann Arbor, MI, USA">
        <title>Comparative Genomics and Chromosome Evolution.</title>
        <authorList>
            <person name="Mudd A.B."/>
        </authorList>
    </citation>
    <scope>NUCLEOTIDE SEQUENCE</scope>
    <source>
        <strain evidence="14">HN-11 Male</strain>
        <tissue evidence="14">Kidney and liver</tissue>
    </source>
</reference>
<dbReference type="PRINTS" id="PR00245">
    <property type="entry name" value="OLFACTORYR"/>
</dbReference>
<feature type="transmembrane region" description="Helical" evidence="12">
    <location>
        <begin position="60"/>
        <end position="78"/>
    </location>
</feature>
<dbReference type="Gene3D" id="1.20.1070.10">
    <property type="entry name" value="Rhodopsin 7-helix transmembrane proteins"/>
    <property type="match status" value="1"/>
</dbReference>
<feature type="transmembrane region" description="Helical" evidence="12">
    <location>
        <begin position="272"/>
        <end position="292"/>
    </location>
</feature>
<evidence type="ECO:0000256" key="2">
    <source>
        <dbReference type="ARBA" id="ARBA00022475"/>
    </source>
</evidence>
<keyword evidence="2 12" id="KW-1003">Cell membrane</keyword>
<evidence type="ECO:0000256" key="9">
    <source>
        <dbReference type="ARBA" id="ARBA00023170"/>
    </source>
</evidence>
<evidence type="ECO:0000256" key="4">
    <source>
        <dbReference type="ARBA" id="ARBA00022692"/>
    </source>
</evidence>
<evidence type="ECO:0000256" key="5">
    <source>
        <dbReference type="ARBA" id="ARBA00022725"/>
    </source>
</evidence>
<sequence>MEKLNETSVREFIFLGITNHPQLQFVLFVTFLMFYLLNITGNLSIVIVVMANHGLHTPMYFFLGNLSFLDFFFATTTVPKMLSGLLFDNKKISFQGCIAQLYFLHFLGSTEGMLLASMSYDRYIAICNPLRYHVLMARVVCLELAFTSWLVGSLYSLLHTILTSMLPFCNMNKVTHFCCDIKPLLKLACADTHINESLLKIVTGSIGLSTFVLIIISYTFIGTHLHRIRSEQGRSKAFSTCTSHLTVVFLFFGTSLSTFLRPSTKDSLEHDRIAAVLFTIITPALNPIIYALRNKDVKMSLRKLFFNPKNLLCF</sequence>
<keyword evidence="5 12" id="KW-0552">Olfaction</keyword>
<organism evidence="14 15">
    <name type="scientific">Eleutherodactylus coqui</name>
    <name type="common">Puerto Rican coqui</name>
    <dbReference type="NCBI Taxonomy" id="57060"/>
    <lineage>
        <taxon>Eukaryota</taxon>
        <taxon>Metazoa</taxon>
        <taxon>Chordata</taxon>
        <taxon>Craniata</taxon>
        <taxon>Vertebrata</taxon>
        <taxon>Euteleostomi</taxon>
        <taxon>Amphibia</taxon>
        <taxon>Batrachia</taxon>
        <taxon>Anura</taxon>
        <taxon>Neobatrachia</taxon>
        <taxon>Hyloidea</taxon>
        <taxon>Eleutherodactylidae</taxon>
        <taxon>Eleutherodactylinae</taxon>
        <taxon>Eleutherodactylus</taxon>
        <taxon>Eleutherodactylus</taxon>
    </lineage>
</organism>
<dbReference type="InterPro" id="IPR050516">
    <property type="entry name" value="Olfactory_GPCR"/>
</dbReference>
<feature type="transmembrane region" description="Helical" evidence="12">
    <location>
        <begin position="98"/>
        <end position="118"/>
    </location>
</feature>
<evidence type="ECO:0000256" key="6">
    <source>
        <dbReference type="ARBA" id="ARBA00022989"/>
    </source>
</evidence>
<dbReference type="PANTHER" id="PTHR26452">
    <property type="entry name" value="OLFACTORY RECEPTOR"/>
    <property type="match status" value="1"/>
</dbReference>
<evidence type="ECO:0000256" key="10">
    <source>
        <dbReference type="ARBA" id="ARBA00023224"/>
    </source>
</evidence>
<dbReference type="OrthoDB" id="5967130at2759"/>
<keyword evidence="10 11" id="KW-0807">Transducer</keyword>
<dbReference type="PROSITE" id="PS50262">
    <property type="entry name" value="G_PROTEIN_RECEP_F1_2"/>
    <property type="match status" value="1"/>
</dbReference>
<keyword evidence="8 12" id="KW-0472">Membrane</keyword>
<name>A0A8J6E691_ELECQ</name>
<feature type="transmembrane region" description="Helical" evidence="12">
    <location>
        <begin position="201"/>
        <end position="225"/>
    </location>
</feature>
<keyword evidence="15" id="KW-1185">Reference proteome</keyword>
<dbReference type="InterPro" id="IPR000725">
    <property type="entry name" value="Olfact_rcpt"/>
</dbReference>
<dbReference type="Proteomes" id="UP000770717">
    <property type="component" value="Unassembled WGS sequence"/>
</dbReference>
<evidence type="ECO:0000313" key="14">
    <source>
        <dbReference type="EMBL" id="KAG9461739.1"/>
    </source>
</evidence>
<feature type="transmembrane region" description="Helical" evidence="12">
    <location>
        <begin position="237"/>
        <end position="260"/>
    </location>
</feature>
<feature type="transmembrane region" description="Helical" evidence="12">
    <location>
        <begin position="139"/>
        <end position="158"/>
    </location>
</feature>
<feature type="domain" description="G-protein coupled receptors family 1 profile" evidence="13">
    <location>
        <begin position="41"/>
        <end position="290"/>
    </location>
</feature>
<dbReference type="GO" id="GO:0004930">
    <property type="term" value="F:G protein-coupled receptor activity"/>
    <property type="evidence" value="ECO:0007669"/>
    <property type="project" value="UniProtKB-KW"/>
</dbReference>
<gene>
    <name evidence="14" type="ORF">GDO78_015878</name>
</gene>
<evidence type="ECO:0000256" key="1">
    <source>
        <dbReference type="ARBA" id="ARBA00004651"/>
    </source>
</evidence>
<feature type="transmembrane region" description="Helical" evidence="12">
    <location>
        <begin position="25"/>
        <end position="48"/>
    </location>
</feature>
<comment type="subcellular location">
    <subcellularLocation>
        <location evidence="1 12">Cell membrane</location>
        <topology evidence="1 12">Multi-pass membrane protein</topology>
    </subcellularLocation>
</comment>
<dbReference type="GO" id="GO:0004984">
    <property type="term" value="F:olfactory receptor activity"/>
    <property type="evidence" value="ECO:0007669"/>
    <property type="project" value="InterPro"/>
</dbReference>
<dbReference type="AlphaFoldDB" id="A0A8J6E691"/>
<comment type="similarity">
    <text evidence="11">Belongs to the G-protein coupled receptor 1 family.</text>
</comment>
<keyword evidence="3 12" id="KW-0716">Sensory transduction</keyword>
<keyword evidence="7 11" id="KW-0297">G-protein coupled receptor</keyword>
<evidence type="ECO:0000256" key="3">
    <source>
        <dbReference type="ARBA" id="ARBA00022606"/>
    </source>
</evidence>
<evidence type="ECO:0000256" key="11">
    <source>
        <dbReference type="RuleBase" id="RU000688"/>
    </source>
</evidence>
<dbReference type="InterPro" id="IPR000276">
    <property type="entry name" value="GPCR_Rhodpsn"/>
</dbReference>
<protein>
    <recommendedName>
        <fullName evidence="12">Olfactory receptor</fullName>
    </recommendedName>
</protein>
<dbReference type="FunFam" id="1.20.1070.10:FF:000001">
    <property type="entry name" value="Olfactory receptor"/>
    <property type="match status" value="1"/>
</dbReference>
<keyword evidence="9 11" id="KW-0675">Receptor</keyword>